<evidence type="ECO:0008006" key="3">
    <source>
        <dbReference type="Google" id="ProtNLM"/>
    </source>
</evidence>
<dbReference type="PANTHER" id="PTHR31798:SF3">
    <property type="entry name" value="OS01G0103800 PROTEIN"/>
    <property type="match status" value="1"/>
</dbReference>
<organism evidence="2">
    <name type="scientific">Sesamum latifolium</name>
    <dbReference type="NCBI Taxonomy" id="2727402"/>
    <lineage>
        <taxon>Eukaryota</taxon>
        <taxon>Viridiplantae</taxon>
        <taxon>Streptophyta</taxon>
        <taxon>Embryophyta</taxon>
        <taxon>Tracheophyta</taxon>
        <taxon>Spermatophyta</taxon>
        <taxon>Magnoliopsida</taxon>
        <taxon>eudicotyledons</taxon>
        <taxon>Gunneridae</taxon>
        <taxon>Pentapetalae</taxon>
        <taxon>asterids</taxon>
        <taxon>lamiids</taxon>
        <taxon>Lamiales</taxon>
        <taxon>Pedaliaceae</taxon>
        <taxon>Sesamum</taxon>
    </lineage>
</organism>
<dbReference type="EMBL" id="JACGWN010000008">
    <property type="protein sequence ID" value="KAL0440352.1"/>
    <property type="molecule type" value="Genomic_DNA"/>
</dbReference>
<feature type="compositionally biased region" description="Basic and acidic residues" evidence="1">
    <location>
        <begin position="417"/>
        <end position="434"/>
    </location>
</feature>
<comment type="caution">
    <text evidence="2">The sequence shown here is derived from an EMBL/GenBank/DDBJ whole genome shotgun (WGS) entry which is preliminary data.</text>
</comment>
<evidence type="ECO:0000313" key="2">
    <source>
        <dbReference type="EMBL" id="KAL0440352.1"/>
    </source>
</evidence>
<feature type="region of interest" description="Disordered" evidence="1">
    <location>
        <begin position="405"/>
        <end position="434"/>
    </location>
</feature>
<gene>
    <name evidence="2" type="ORF">Slati_2518200</name>
</gene>
<feature type="region of interest" description="Disordered" evidence="1">
    <location>
        <begin position="170"/>
        <end position="198"/>
    </location>
</feature>
<dbReference type="PANTHER" id="PTHR31798">
    <property type="entry name" value="HYDROXYPROLINE-RICH GLYCOPROTEIN-LIKE"/>
    <property type="match status" value="1"/>
</dbReference>
<name>A0AAW2WEZ4_9LAMI</name>
<dbReference type="InterPro" id="IPR040420">
    <property type="entry name" value="At1g76660-like"/>
</dbReference>
<protein>
    <recommendedName>
        <fullName evidence="3">Hydroxyproline-rich glycoprotein family protein</fullName>
    </recommendedName>
</protein>
<reference evidence="2" key="1">
    <citation type="submission" date="2020-06" db="EMBL/GenBank/DDBJ databases">
        <authorList>
            <person name="Li T."/>
            <person name="Hu X."/>
            <person name="Zhang T."/>
            <person name="Song X."/>
            <person name="Zhang H."/>
            <person name="Dai N."/>
            <person name="Sheng W."/>
            <person name="Hou X."/>
            <person name="Wei L."/>
        </authorList>
    </citation>
    <scope>NUCLEOTIDE SEQUENCE</scope>
    <source>
        <strain evidence="2">KEN1</strain>
        <tissue evidence="2">Leaf</tissue>
    </source>
</reference>
<evidence type="ECO:0000256" key="1">
    <source>
        <dbReference type="SAM" id="MobiDB-lite"/>
    </source>
</evidence>
<accession>A0AAW2WEZ4</accession>
<proteinExistence type="predicted"/>
<feature type="compositionally biased region" description="Polar residues" evidence="1">
    <location>
        <begin position="183"/>
        <end position="196"/>
    </location>
</feature>
<dbReference type="AlphaFoldDB" id="A0AAW2WEZ4"/>
<sequence length="434" mass="46920">MHKRWGGCLGGLSCFRKQKGGKRIVPASRIPDGNAVSNQPNGLQAGGLPNLTTGIAPSLFAPPSSPASFSHSALPSTAQSPSCFLSANSPGGPSSNISFNASTRISTFNYSIFPDVPYAHFLLSSANIKTTDKTSYIAGNDLQATYSLYPGSPASTLRSPVSRTSGDCLSSSFTERDFPPQWNPSIPSQEPATTKSESGRFLGLQETGASKSRQDSNFFCPETFAQFYLDQSSFSHSGGRLSISKESDAYSNGGNVHQNRQSKICKPDAEELEAYRASFGFSADEIITTTHYVEISDVLEDSFSMTPLTSNKSAGEEHILTAPTKVGVGAGARQEDFPTPQLGKAQLTRAEGTHPGKPGSYNSLEELVPQKRFENAPGRSFPSNDILSDDDDIFTKMGTRRIGRKYHFGSSNSDAEIEYRRGRSLREERSRRES</sequence>
<reference evidence="2" key="2">
    <citation type="journal article" date="2024" name="Plant">
        <title>Genomic evolution and insights into agronomic trait innovations of Sesamum species.</title>
        <authorList>
            <person name="Miao H."/>
            <person name="Wang L."/>
            <person name="Qu L."/>
            <person name="Liu H."/>
            <person name="Sun Y."/>
            <person name="Le M."/>
            <person name="Wang Q."/>
            <person name="Wei S."/>
            <person name="Zheng Y."/>
            <person name="Lin W."/>
            <person name="Duan Y."/>
            <person name="Cao H."/>
            <person name="Xiong S."/>
            <person name="Wang X."/>
            <person name="Wei L."/>
            <person name="Li C."/>
            <person name="Ma Q."/>
            <person name="Ju M."/>
            <person name="Zhao R."/>
            <person name="Li G."/>
            <person name="Mu C."/>
            <person name="Tian Q."/>
            <person name="Mei H."/>
            <person name="Zhang T."/>
            <person name="Gao T."/>
            <person name="Zhang H."/>
        </authorList>
    </citation>
    <scope>NUCLEOTIDE SEQUENCE</scope>
    <source>
        <strain evidence="2">KEN1</strain>
    </source>
</reference>